<feature type="region of interest" description="Disordered" evidence="1">
    <location>
        <begin position="700"/>
        <end position="778"/>
    </location>
</feature>
<feature type="compositionally biased region" description="Polar residues" evidence="1">
    <location>
        <begin position="741"/>
        <end position="759"/>
    </location>
</feature>
<feature type="compositionally biased region" description="Basic and acidic residues" evidence="1">
    <location>
        <begin position="385"/>
        <end position="407"/>
    </location>
</feature>
<protein>
    <recommendedName>
        <fullName evidence="5">Transmembrane protein</fullName>
    </recommendedName>
</protein>
<sequence length="778" mass="84869">MFAAAAAEALVTTATDTAKVPSSQTAAVSTVTPHGESIGIDPFTSLNLVVGHSLASFESSVISRGTARFAITVALVMAACLGVAFAVLHCARKAGLPRFFGSSDKRALSNADLEEQRTGACVDGEKGESKKEAGDAGSSHEGSSADGTGESKALQALDELRCVLTLGLKAVPHLSNFSMKASLVLLLLTICAQEIALYGVYWTPSIELERQKTLDFVLQEGDQAVAQLYNSQEKSTAKGRAKQMLLLLEQFRDHVPWHPKQGELLVEARISAYRVSECKKALEQLQSWVTQSIPFPKKVITEVFRVVSFTRRTGRGRLKADDTADSWIEAVQARVGFYGIAQPNKKRKSSRHRLPFDDEMQILTTRYGKHHRALARCIGSVSSHEAVEHGQHVQDQQQEQKQEEDTKPLYQQQLPLTSQGLEHSAPPRSVLRPNEQMDTLRTGPASRSRTPRAPPPNWQKTQQETKDEQQTPLGHSKVKSVLRADAPVFTPREPPHTDAHKRMSPIPSGSRDNWPPVPPPRGSESRWGPADMTKPDGWWPTPHTPHFASPWTTASPLSFPPSMPPQRQHKDFESTLAGHTPVSDSRTALQQHPRFLHPLSGPSAGPRSRQPTEGPSLRLPRSSLPSPTPGIPEHVPTPLHQFSGCQQQRATSRREAPAAFGLPKDGGAIGGTYSEGWAETKRLNPILDLIAEAFPEAEGHWSAGAERRQEEKGWPRAPPSHALPHSGGSPPTLSGVYGSVTMPTRTTKASPDPAQTLQTREGPAWGLWEGNGDDSGQW</sequence>
<reference evidence="3" key="2">
    <citation type="submission" date="2013-10" db="EMBL/GenBank/DDBJ databases">
        <authorList>
            <person name="Aslett M."/>
        </authorList>
    </citation>
    <scope>NUCLEOTIDE SEQUENCE [LARGE SCALE GENOMIC DNA]</scope>
    <source>
        <strain evidence="3">Houghton</strain>
    </source>
</reference>
<dbReference type="VEuPathDB" id="ToxoDB:EBH_0083050"/>
<gene>
    <name evidence="3" type="ORF">EBH_0083050</name>
</gene>
<feature type="region of interest" description="Disordered" evidence="1">
    <location>
        <begin position="385"/>
        <end position="669"/>
    </location>
</feature>
<feature type="compositionally biased region" description="Polar residues" evidence="1">
    <location>
        <begin position="409"/>
        <end position="421"/>
    </location>
</feature>
<dbReference type="Proteomes" id="UP000030750">
    <property type="component" value="Unassembled WGS sequence"/>
</dbReference>
<reference evidence="3" key="1">
    <citation type="submission" date="2013-10" db="EMBL/GenBank/DDBJ databases">
        <title>Genomic analysis of the causative agents of coccidiosis in chickens.</title>
        <authorList>
            <person name="Reid A.J."/>
            <person name="Blake D."/>
            <person name="Billington K."/>
            <person name="Browne H."/>
            <person name="Dunn M."/>
            <person name="Hung S."/>
            <person name="Kawahara F."/>
            <person name="Miranda-Saavedra D."/>
            <person name="Mourier T."/>
            <person name="Nagra H."/>
            <person name="Otto T.D."/>
            <person name="Rawlings N."/>
            <person name="Sanchez A."/>
            <person name="Sanders M."/>
            <person name="Subramaniam C."/>
            <person name="Tay Y."/>
            <person name="Dear P."/>
            <person name="Doerig C."/>
            <person name="Gruber A."/>
            <person name="Parkinson J."/>
            <person name="Shirley M."/>
            <person name="Wan K.L."/>
            <person name="Berriman M."/>
            <person name="Tomley F."/>
            <person name="Pain A."/>
        </authorList>
    </citation>
    <scope>NUCLEOTIDE SEQUENCE [LARGE SCALE GENOMIC DNA]</scope>
    <source>
        <strain evidence="3">Houghton</strain>
    </source>
</reference>
<feature type="transmembrane region" description="Helical" evidence="2">
    <location>
        <begin position="69"/>
        <end position="88"/>
    </location>
</feature>
<organism evidence="3 4">
    <name type="scientific">Eimeria brunetti</name>
    <dbReference type="NCBI Taxonomy" id="51314"/>
    <lineage>
        <taxon>Eukaryota</taxon>
        <taxon>Sar</taxon>
        <taxon>Alveolata</taxon>
        <taxon>Apicomplexa</taxon>
        <taxon>Conoidasida</taxon>
        <taxon>Coccidia</taxon>
        <taxon>Eucoccidiorida</taxon>
        <taxon>Eimeriorina</taxon>
        <taxon>Eimeriidae</taxon>
        <taxon>Eimeria</taxon>
    </lineage>
</organism>
<dbReference type="AlphaFoldDB" id="U6LGM3"/>
<evidence type="ECO:0000313" key="4">
    <source>
        <dbReference type="Proteomes" id="UP000030750"/>
    </source>
</evidence>
<keyword evidence="4" id="KW-1185">Reference proteome</keyword>
<evidence type="ECO:0000256" key="1">
    <source>
        <dbReference type="SAM" id="MobiDB-lite"/>
    </source>
</evidence>
<evidence type="ECO:0008006" key="5">
    <source>
        <dbReference type="Google" id="ProtNLM"/>
    </source>
</evidence>
<keyword evidence="2" id="KW-0812">Transmembrane</keyword>
<keyword evidence="2" id="KW-0472">Membrane</keyword>
<keyword evidence="2" id="KW-1133">Transmembrane helix</keyword>
<feature type="compositionally biased region" description="Low complexity" evidence="1">
    <location>
        <begin position="615"/>
        <end position="625"/>
    </location>
</feature>
<feature type="compositionally biased region" description="Basic and acidic residues" evidence="1">
    <location>
        <begin position="123"/>
        <end position="134"/>
    </location>
</feature>
<accession>U6LGM3</accession>
<feature type="region of interest" description="Disordered" evidence="1">
    <location>
        <begin position="116"/>
        <end position="149"/>
    </location>
</feature>
<dbReference type="EMBL" id="HG711618">
    <property type="protein sequence ID" value="CDJ49331.1"/>
    <property type="molecule type" value="Genomic_DNA"/>
</dbReference>
<proteinExistence type="predicted"/>
<evidence type="ECO:0000256" key="2">
    <source>
        <dbReference type="SAM" id="Phobius"/>
    </source>
</evidence>
<evidence type="ECO:0000313" key="3">
    <source>
        <dbReference type="EMBL" id="CDJ49331.1"/>
    </source>
</evidence>
<feature type="compositionally biased region" description="Basic and acidic residues" evidence="1">
    <location>
        <begin position="705"/>
        <end position="714"/>
    </location>
</feature>
<name>U6LGM3_9EIME</name>